<dbReference type="PANTHER" id="PTHR11091:SF0">
    <property type="entry name" value="MALATE DEHYDROGENASE"/>
    <property type="match status" value="1"/>
</dbReference>
<dbReference type="Gene3D" id="3.30.1370.60">
    <property type="entry name" value="Hypothetical oxidoreductase yiak, domain 2"/>
    <property type="match status" value="1"/>
</dbReference>
<dbReference type="InterPro" id="IPR003767">
    <property type="entry name" value="Malate/L-lactate_DH-like"/>
</dbReference>
<proteinExistence type="inferred from homology"/>
<evidence type="ECO:0000256" key="2">
    <source>
        <dbReference type="ARBA" id="ARBA00023002"/>
    </source>
</evidence>
<dbReference type="EMBL" id="DTHG01000083">
    <property type="protein sequence ID" value="HGW92241.1"/>
    <property type="molecule type" value="Genomic_DNA"/>
</dbReference>
<dbReference type="GO" id="GO:0016491">
    <property type="term" value="F:oxidoreductase activity"/>
    <property type="evidence" value="ECO:0007669"/>
    <property type="project" value="UniProtKB-KW"/>
</dbReference>
<dbReference type="PANTHER" id="PTHR11091">
    <property type="entry name" value="OXIDOREDUCTASE-RELATED"/>
    <property type="match status" value="1"/>
</dbReference>
<keyword evidence="2" id="KW-0560">Oxidoreductase</keyword>
<evidence type="ECO:0000256" key="1">
    <source>
        <dbReference type="ARBA" id="ARBA00006056"/>
    </source>
</evidence>
<protein>
    <submittedName>
        <fullName evidence="3">Ldh family oxidoreductase</fullName>
    </submittedName>
</protein>
<name>A0A7C4Y5Q9_UNCW3</name>
<gene>
    <name evidence="3" type="ORF">ENV67_06865</name>
</gene>
<dbReference type="Pfam" id="PF02615">
    <property type="entry name" value="Ldh_2"/>
    <property type="match status" value="1"/>
</dbReference>
<dbReference type="InterPro" id="IPR036111">
    <property type="entry name" value="Mal/L-sulfo/L-lacto_DH-like_sf"/>
</dbReference>
<dbReference type="InterPro" id="IPR043143">
    <property type="entry name" value="Mal/L-sulf/L-lact_DH-like_NADP"/>
</dbReference>
<accession>A0A7C4Y5Q9</accession>
<reference evidence="3" key="1">
    <citation type="journal article" date="2020" name="mSystems">
        <title>Genome- and Community-Level Interaction Insights into Carbon Utilization and Element Cycling Functions of Hydrothermarchaeota in Hydrothermal Sediment.</title>
        <authorList>
            <person name="Zhou Z."/>
            <person name="Liu Y."/>
            <person name="Xu W."/>
            <person name="Pan J."/>
            <person name="Luo Z.H."/>
            <person name="Li M."/>
        </authorList>
    </citation>
    <scope>NUCLEOTIDE SEQUENCE [LARGE SCALE GENOMIC DNA]</scope>
    <source>
        <strain evidence="3">SpSt-780</strain>
    </source>
</reference>
<comment type="similarity">
    <text evidence="1">Belongs to the LDH2/MDH2 oxidoreductase family.</text>
</comment>
<organism evidence="3">
    <name type="scientific">candidate division WOR-3 bacterium</name>
    <dbReference type="NCBI Taxonomy" id="2052148"/>
    <lineage>
        <taxon>Bacteria</taxon>
        <taxon>Bacteria division WOR-3</taxon>
    </lineage>
</organism>
<evidence type="ECO:0000313" key="3">
    <source>
        <dbReference type="EMBL" id="HGW92241.1"/>
    </source>
</evidence>
<comment type="caution">
    <text evidence="3">The sequence shown here is derived from an EMBL/GenBank/DDBJ whole genome shotgun (WGS) entry which is preliminary data.</text>
</comment>
<dbReference type="SUPFAM" id="SSF89733">
    <property type="entry name" value="L-sulfolactate dehydrogenase-like"/>
    <property type="match status" value="1"/>
</dbReference>
<dbReference type="InterPro" id="IPR043144">
    <property type="entry name" value="Mal/L-sulf/L-lact_DH-like_ah"/>
</dbReference>
<dbReference type="AlphaFoldDB" id="A0A7C4Y5Q9"/>
<sequence>MVKVNDLRKFVVEVFKKLGVPEKDAEITTDVLILADKRGIESHGVARLSRYVNGIKNGEIKINPKIKIVNETIATAVIDGDAGLGQVVGYFAMNYCIKKAKEVGVSFVAVRNSNHYGIAGYYALMALKEDLIGISMTNSAPLVVPTFGAEIVIGTNPIAVAIPAGEEIPFVFDGATSTTSRGKIEVYERKGKELPLSWATDEDGIPTTNAKRVLDNLLTRKGGGLLPLGGADEEGGGHKGYGLSVLIDIFSGVLSGGLYGPLLYKEKNAPPGVCHFFGAMKIEAFVPKEKFKSSMDDYIRILKGSKKAKGKVRIYIAGEKEFEFEERYKDEVPLYIKVVDNLRSIGSSLGIKPDF</sequence>
<dbReference type="Gene3D" id="1.10.1530.10">
    <property type="match status" value="1"/>
</dbReference>